<comment type="function">
    <text evidence="2">Catalyzes the reversible cyclization of carbamoyl aspartate to dihydroorotate.</text>
</comment>
<dbReference type="Proteomes" id="UP000034299">
    <property type="component" value="Unassembled WGS sequence"/>
</dbReference>
<accession>A0A0G0WM39</accession>
<keyword evidence="4" id="KW-0479">Metal-binding</keyword>
<dbReference type="GO" id="GO:0046872">
    <property type="term" value="F:metal ion binding"/>
    <property type="evidence" value="ECO:0007669"/>
    <property type="project" value="UniProtKB-KW"/>
</dbReference>
<dbReference type="InterPro" id="IPR002195">
    <property type="entry name" value="Dihydroorotase_CS"/>
</dbReference>
<dbReference type="GO" id="GO:0004038">
    <property type="term" value="F:allantoinase activity"/>
    <property type="evidence" value="ECO:0007669"/>
    <property type="project" value="TreeGrafter"/>
</dbReference>
<dbReference type="InterPro" id="IPR032466">
    <property type="entry name" value="Metal_Hydrolase"/>
</dbReference>
<evidence type="ECO:0000313" key="7">
    <source>
        <dbReference type="Proteomes" id="UP000034299"/>
    </source>
</evidence>
<dbReference type="Gene3D" id="3.20.20.140">
    <property type="entry name" value="Metal-dependent hydrolases"/>
    <property type="match status" value="1"/>
</dbReference>
<evidence type="ECO:0000256" key="3">
    <source>
        <dbReference type="ARBA" id="ARBA00010286"/>
    </source>
</evidence>
<dbReference type="PROSITE" id="PS00483">
    <property type="entry name" value="DIHYDROOROTASE_2"/>
    <property type="match status" value="1"/>
</dbReference>
<keyword evidence="5" id="KW-0378">Hydrolase</keyword>
<comment type="similarity">
    <text evidence="3">Belongs to the metallo-dependent hydrolases superfamily. DHOase family. Class I DHOase subfamily.</text>
</comment>
<evidence type="ECO:0000256" key="2">
    <source>
        <dbReference type="ARBA" id="ARBA00002368"/>
    </source>
</evidence>
<dbReference type="InterPro" id="IPR050138">
    <property type="entry name" value="DHOase/Allantoinase_Hydrolase"/>
</dbReference>
<dbReference type="EMBL" id="LCBP01000013">
    <property type="protein sequence ID" value="KKS13117.1"/>
    <property type="molecule type" value="Genomic_DNA"/>
</dbReference>
<dbReference type="SUPFAM" id="SSF51338">
    <property type="entry name" value="Composite domain of metallo-dependent hydrolases"/>
    <property type="match status" value="1"/>
</dbReference>
<dbReference type="PATRIC" id="fig|1619038.3.peg.308"/>
<name>A0A0G0WM39_9BACT</name>
<proteinExistence type="inferred from homology"/>
<dbReference type="SUPFAM" id="SSF51556">
    <property type="entry name" value="Metallo-dependent hydrolases"/>
    <property type="match status" value="1"/>
</dbReference>
<evidence type="ECO:0000256" key="5">
    <source>
        <dbReference type="ARBA" id="ARBA00022801"/>
    </source>
</evidence>
<evidence type="ECO:0000313" key="6">
    <source>
        <dbReference type="EMBL" id="KKS13117.1"/>
    </source>
</evidence>
<protein>
    <submittedName>
        <fullName evidence="6">Dihydroorotase</fullName>
    </submittedName>
</protein>
<dbReference type="InterPro" id="IPR011059">
    <property type="entry name" value="Metal-dep_hydrolase_composite"/>
</dbReference>
<gene>
    <name evidence="6" type="ORF">UU69_C0013G0007</name>
</gene>
<evidence type="ECO:0000256" key="4">
    <source>
        <dbReference type="ARBA" id="ARBA00022723"/>
    </source>
</evidence>
<dbReference type="PANTHER" id="PTHR43668">
    <property type="entry name" value="ALLANTOINASE"/>
    <property type="match status" value="1"/>
</dbReference>
<evidence type="ECO:0000256" key="1">
    <source>
        <dbReference type="ARBA" id="ARBA00001947"/>
    </source>
</evidence>
<comment type="cofactor">
    <cofactor evidence="1">
        <name>Zn(2+)</name>
        <dbReference type="ChEBI" id="CHEBI:29105"/>
    </cofactor>
</comment>
<dbReference type="PANTHER" id="PTHR43668:SF4">
    <property type="entry name" value="ALLANTOINASE"/>
    <property type="match status" value="1"/>
</dbReference>
<comment type="caution">
    <text evidence="6">The sequence shown here is derived from an EMBL/GenBank/DDBJ whole genome shotgun (WGS) entry which is preliminary data.</text>
</comment>
<organism evidence="6 7">
    <name type="scientific">Candidatus Magasanikbacteria bacterium GW2011_GWA2_41_55</name>
    <dbReference type="NCBI Taxonomy" id="1619038"/>
    <lineage>
        <taxon>Bacteria</taxon>
        <taxon>Candidatus Magasanikiibacteriota</taxon>
    </lineage>
</organism>
<dbReference type="AlphaFoldDB" id="A0A0G0WM39"/>
<dbReference type="GO" id="GO:0005737">
    <property type="term" value="C:cytoplasm"/>
    <property type="evidence" value="ECO:0007669"/>
    <property type="project" value="TreeGrafter"/>
</dbReference>
<dbReference type="GO" id="GO:0006145">
    <property type="term" value="P:purine nucleobase catabolic process"/>
    <property type="evidence" value="ECO:0007669"/>
    <property type="project" value="TreeGrafter"/>
</dbReference>
<reference evidence="6 7" key="1">
    <citation type="journal article" date="2015" name="Nature">
        <title>rRNA introns, odd ribosomes, and small enigmatic genomes across a large radiation of phyla.</title>
        <authorList>
            <person name="Brown C.T."/>
            <person name="Hug L.A."/>
            <person name="Thomas B.C."/>
            <person name="Sharon I."/>
            <person name="Castelle C.J."/>
            <person name="Singh A."/>
            <person name="Wilkins M.J."/>
            <person name="Williams K.H."/>
            <person name="Banfield J.F."/>
        </authorList>
    </citation>
    <scope>NUCLEOTIDE SEQUENCE [LARGE SCALE GENOMIC DNA]</scope>
</reference>
<sequence>MTQAIELAKKYGTRLYICHVSTAEELEIIKQAKKQGVKIYAEATPHHLFLNESAYEKLGTLAQMNPPLRSPTDCAALWQGIGDGTIDTIGSDHAPHTLEEKSELYPASPSGVPGIETTLPLLLTAHRAGKITLEKIIELTRGNPQKIFNLPKNNDQIIVDINMEKEVKNANLKTKCGWSPFAGWKLVGWPIAVIINNKTFKM</sequence>